<feature type="chain" id="PRO_5006177334" evidence="7">
    <location>
        <begin position="23"/>
        <end position="517"/>
    </location>
</feature>
<gene>
    <name evidence="8" type="ORF">ALO47_01642</name>
</gene>
<proteinExistence type="predicted"/>
<feature type="transmembrane region" description="Helical" evidence="6">
    <location>
        <begin position="216"/>
        <end position="237"/>
    </location>
</feature>
<dbReference type="AlphaFoldDB" id="A0A0Q0E6R2"/>
<feature type="region of interest" description="Disordered" evidence="5">
    <location>
        <begin position="467"/>
        <end position="517"/>
    </location>
</feature>
<evidence type="ECO:0000256" key="1">
    <source>
        <dbReference type="ARBA" id="ARBA00004141"/>
    </source>
</evidence>
<dbReference type="InterPro" id="IPR007688">
    <property type="entry name" value="Conjugal_tfr_TrbL/VirB6"/>
</dbReference>
<evidence type="ECO:0000313" key="9">
    <source>
        <dbReference type="Proteomes" id="UP000050554"/>
    </source>
</evidence>
<evidence type="ECO:0000256" key="6">
    <source>
        <dbReference type="SAM" id="Phobius"/>
    </source>
</evidence>
<accession>A0A0Q0E6R2</accession>
<evidence type="ECO:0000256" key="4">
    <source>
        <dbReference type="ARBA" id="ARBA00023136"/>
    </source>
</evidence>
<evidence type="ECO:0000256" key="2">
    <source>
        <dbReference type="ARBA" id="ARBA00022692"/>
    </source>
</evidence>
<dbReference type="NCBIfam" id="TIGR02783">
    <property type="entry name" value="TrbL_P"/>
    <property type="match status" value="1"/>
</dbReference>
<evidence type="ECO:0000313" key="8">
    <source>
        <dbReference type="EMBL" id="KPY47444.1"/>
    </source>
</evidence>
<dbReference type="RefSeq" id="WP_054540851.1">
    <property type="nucleotide sequence ID" value="NZ_LJRF01000106.1"/>
</dbReference>
<feature type="compositionally biased region" description="Polar residues" evidence="5">
    <location>
        <begin position="505"/>
        <end position="517"/>
    </location>
</feature>
<feature type="compositionally biased region" description="Polar residues" evidence="5">
    <location>
        <begin position="373"/>
        <end position="384"/>
    </location>
</feature>
<keyword evidence="3 6" id="KW-1133">Transmembrane helix</keyword>
<feature type="signal peptide" evidence="7">
    <location>
        <begin position="1"/>
        <end position="22"/>
    </location>
</feature>
<feature type="transmembrane region" description="Helical" evidence="6">
    <location>
        <begin position="160"/>
        <end position="181"/>
    </location>
</feature>
<keyword evidence="2 6" id="KW-0812">Transmembrane</keyword>
<feature type="compositionally biased region" description="Gly residues" evidence="5">
    <location>
        <begin position="353"/>
        <end position="363"/>
    </location>
</feature>
<dbReference type="PATRIC" id="fig|55398.3.peg.2067"/>
<evidence type="ECO:0000256" key="3">
    <source>
        <dbReference type="ARBA" id="ARBA00022989"/>
    </source>
</evidence>
<feature type="transmembrane region" description="Helical" evidence="6">
    <location>
        <begin position="88"/>
        <end position="106"/>
    </location>
</feature>
<reference evidence="8 9" key="1">
    <citation type="submission" date="2015-09" db="EMBL/GenBank/DDBJ databases">
        <title>Genome announcement of multiple Pseudomonas syringae strains.</title>
        <authorList>
            <person name="Thakur S."/>
            <person name="Wang P.W."/>
            <person name="Gong Y."/>
            <person name="Weir B.S."/>
            <person name="Guttman D.S."/>
        </authorList>
    </citation>
    <scope>NUCLEOTIDE SEQUENCE [LARGE SCALE GENOMIC DNA]</scope>
    <source>
        <strain evidence="8 9">ICMP3882</strain>
    </source>
</reference>
<feature type="transmembrane region" description="Helical" evidence="6">
    <location>
        <begin position="187"/>
        <end position="204"/>
    </location>
</feature>
<feature type="transmembrane region" description="Helical" evidence="6">
    <location>
        <begin position="249"/>
        <end position="265"/>
    </location>
</feature>
<comment type="caution">
    <text evidence="8">The sequence shown here is derived from an EMBL/GenBank/DDBJ whole genome shotgun (WGS) entry which is preliminary data.</text>
</comment>
<dbReference type="EMBL" id="LJRF01000106">
    <property type="protein sequence ID" value="KPY47444.1"/>
    <property type="molecule type" value="Genomic_DNA"/>
</dbReference>
<keyword evidence="7" id="KW-0732">Signal</keyword>
<comment type="subcellular location">
    <subcellularLocation>
        <location evidence="1">Membrane</location>
        <topology evidence="1">Multi-pass membrane protein</topology>
    </subcellularLocation>
</comment>
<keyword evidence="4 6" id="KW-0472">Membrane</keyword>
<feature type="region of interest" description="Disordered" evidence="5">
    <location>
        <begin position="353"/>
        <end position="426"/>
    </location>
</feature>
<dbReference type="GO" id="GO:0030255">
    <property type="term" value="P:protein secretion by the type IV secretion system"/>
    <property type="evidence" value="ECO:0007669"/>
    <property type="project" value="InterPro"/>
</dbReference>
<dbReference type="Pfam" id="PF04610">
    <property type="entry name" value="TrbL"/>
    <property type="match status" value="1"/>
</dbReference>
<feature type="transmembrane region" description="Helical" evidence="6">
    <location>
        <begin position="54"/>
        <end position="76"/>
    </location>
</feature>
<protein>
    <submittedName>
        <fullName evidence="8">P-type conjugative transfer protein TrbL</fullName>
    </submittedName>
</protein>
<name>A0A0Q0E6R2_PSESI</name>
<evidence type="ECO:0000256" key="5">
    <source>
        <dbReference type="SAM" id="MobiDB-lite"/>
    </source>
</evidence>
<organism evidence="8 9">
    <name type="scientific">Pseudomonas syringae pv. ribicola</name>
    <dbReference type="NCBI Taxonomy" id="55398"/>
    <lineage>
        <taxon>Bacteria</taxon>
        <taxon>Pseudomonadati</taxon>
        <taxon>Pseudomonadota</taxon>
        <taxon>Gammaproteobacteria</taxon>
        <taxon>Pseudomonadales</taxon>
        <taxon>Pseudomonadaceae</taxon>
        <taxon>Pseudomonas</taxon>
    </lineage>
</organism>
<dbReference type="GO" id="GO:0016020">
    <property type="term" value="C:membrane"/>
    <property type="evidence" value="ECO:0007669"/>
    <property type="project" value="UniProtKB-SubCell"/>
</dbReference>
<dbReference type="InterPro" id="IPR014150">
    <property type="entry name" value="Conjugal_tfr_TrbL"/>
</dbReference>
<sequence>MDRRLLWFFAFIGIFIAGNALADTNLAQPDTSVDGLLDLILNQSGQWSQRLHGYAINLFWLLATIQLVWTFMPLVLKQADIGEIAGELVRFILVTGFFLALIKYAVEWATAIVDSFRDAGAAASGLERALQPGDVFAMAVEFSRAILASISFFSPGQALAISLAAFLVLICFAFIAAFMFVTLVESYVIINASVLFFGFGGSQWTREYAIAPIRFALAVGAKLFVLTLIIGLILQASREWSAAYQNNEASVITMAGLALICAYLTKTIPDLIGGMISGSSMGGGSAIGGMATAGAAGAAAAIATVATAGAAAPIAAGALGAASSGAGATAGSGLAGAINSSFANAASSAGGGASTSISGGGATKGPIPAASKTGGSPSDATSSRPAAESGKFSQHAAKQSGKATQAAENKDPQQPAPKGEAVRTGDAISQAAGGTAKVLGVMASLAVPGMENAHASFLFPVANDSPVAQNKETETPPGPDGTESNVIRPASDTSTNHGRLASLNVAGTASNNDPLEK</sequence>
<dbReference type="Proteomes" id="UP000050554">
    <property type="component" value="Unassembled WGS sequence"/>
</dbReference>
<evidence type="ECO:0000256" key="7">
    <source>
        <dbReference type="SAM" id="SignalP"/>
    </source>
</evidence>